<keyword evidence="3" id="KW-0813">Transport</keyword>
<keyword evidence="5 7" id="KW-0067">ATP-binding</keyword>
<protein>
    <submittedName>
        <fullName evidence="7">Peptide ABC transporter ATP-binding protein</fullName>
    </submittedName>
</protein>
<dbReference type="Pfam" id="PF08352">
    <property type="entry name" value="oligo_HPY"/>
    <property type="match status" value="1"/>
</dbReference>
<evidence type="ECO:0000256" key="4">
    <source>
        <dbReference type="ARBA" id="ARBA00022741"/>
    </source>
</evidence>
<dbReference type="Pfam" id="PF00005">
    <property type="entry name" value="ABC_tran"/>
    <property type="match status" value="2"/>
</dbReference>
<feature type="domain" description="ABC transporter" evidence="6">
    <location>
        <begin position="280"/>
        <end position="526"/>
    </location>
</feature>
<evidence type="ECO:0000256" key="2">
    <source>
        <dbReference type="ARBA" id="ARBA00005417"/>
    </source>
</evidence>
<sequence length="603" mass="64734">MAVTVNVSHLKVAARGEGGMPIPIIRDVSFSIKKGEVLALIGESGSGKSTIALSLMGYTRPGLEVVGGRIQVGDQDVLALKSDELRALRGKTVAYVAQSAAASFNPVVRIMDQVIETAVTTQMCTRAVAEAKAIGLFKSLALPNPETLGHRYPHEVSGGQLQRLMAAMALMADPALVIFDEPTTALDVTTQIEVLRAFKAAVKERGVTAVYVSHDLAVVAQIADQIVVLQHGEVREAGQRDQILHEPDADYTQSLMQAAQPEKRVRPSPAKALGTMAPILQIKGMKAGYGKARDGSLQKTVLDNIDLTIEPGRALGIIGESGSGKSTLARVIAGMLPPAAGQVCFHGEVLPPSLRARSRDQLRRIQIVFQNADTAINPAQTVGEVLARPLQFYYGLKGQALTKRVNELLDLIRMPSSSADRLCRKMSGGQKQRVNLARALAAKPDLILCDEVTSALDSVVAAAILDLMAELRHELNLTYVFISHDISAVRAVCDDIMVLYAGTQVEAGQSQAFKSAPYHPYTDLLISSVPQLRRGWLEEARPGSSGAQAQPEDGLCRFLPRCSLKIPGLCDTMPAPRHALSDGRNILCHLDEPSLRAAQLETV</sequence>
<dbReference type="Proteomes" id="UP000662572">
    <property type="component" value="Unassembled WGS sequence"/>
</dbReference>
<evidence type="ECO:0000256" key="3">
    <source>
        <dbReference type="ARBA" id="ARBA00022448"/>
    </source>
</evidence>
<dbReference type="InterPro" id="IPR003593">
    <property type="entry name" value="AAA+_ATPase"/>
</dbReference>
<dbReference type="InterPro" id="IPR027417">
    <property type="entry name" value="P-loop_NTPase"/>
</dbReference>
<evidence type="ECO:0000256" key="5">
    <source>
        <dbReference type="ARBA" id="ARBA00022840"/>
    </source>
</evidence>
<dbReference type="InterPro" id="IPR050319">
    <property type="entry name" value="ABC_transp_ATP-bind"/>
</dbReference>
<dbReference type="PANTHER" id="PTHR43776">
    <property type="entry name" value="TRANSPORT ATP-BINDING PROTEIN"/>
    <property type="match status" value="1"/>
</dbReference>
<dbReference type="SMART" id="SM00382">
    <property type="entry name" value="AAA"/>
    <property type="match status" value="2"/>
</dbReference>
<dbReference type="FunFam" id="3.40.50.300:FF:002585">
    <property type="entry name" value="Glutathione import ATP-binding protein GsiA"/>
    <property type="match status" value="1"/>
</dbReference>
<dbReference type="InterPro" id="IPR017871">
    <property type="entry name" value="ABC_transporter-like_CS"/>
</dbReference>
<keyword evidence="4" id="KW-0547">Nucleotide-binding</keyword>
<evidence type="ECO:0000313" key="8">
    <source>
        <dbReference type="Proteomes" id="UP000662572"/>
    </source>
</evidence>
<dbReference type="Gene3D" id="3.40.50.300">
    <property type="entry name" value="P-loop containing nucleotide triphosphate hydrolases"/>
    <property type="match status" value="2"/>
</dbReference>
<dbReference type="GO" id="GO:0005886">
    <property type="term" value="C:plasma membrane"/>
    <property type="evidence" value="ECO:0007669"/>
    <property type="project" value="UniProtKB-SubCell"/>
</dbReference>
<evidence type="ECO:0000259" key="6">
    <source>
        <dbReference type="PROSITE" id="PS50893"/>
    </source>
</evidence>
<reference evidence="7" key="1">
    <citation type="journal article" date="2014" name="Int. J. Syst. Evol. Microbiol.">
        <title>Complete genome sequence of Corynebacterium casei LMG S-19264T (=DSM 44701T), isolated from a smear-ripened cheese.</title>
        <authorList>
            <consortium name="US DOE Joint Genome Institute (JGI-PGF)"/>
            <person name="Walter F."/>
            <person name="Albersmeier A."/>
            <person name="Kalinowski J."/>
            <person name="Ruckert C."/>
        </authorList>
    </citation>
    <scope>NUCLEOTIDE SEQUENCE</scope>
    <source>
        <strain evidence="7">KCTC 32296</strain>
    </source>
</reference>
<dbReference type="NCBIfam" id="TIGR01727">
    <property type="entry name" value="oligo_HPY"/>
    <property type="match status" value="1"/>
</dbReference>
<dbReference type="SUPFAM" id="SSF52540">
    <property type="entry name" value="P-loop containing nucleoside triphosphate hydrolases"/>
    <property type="match status" value="2"/>
</dbReference>
<dbReference type="AlphaFoldDB" id="A0A918Q217"/>
<dbReference type="InterPro" id="IPR003439">
    <property type="entry name" value="ABC_transporter-like_ATP-bd"/>
</dbReference>
<proteinExistence type="inferred from homology"/>
<evidence type="ECO:0000313" key="7">
    <source>
        <dbReference type="EMBL" id="GGZ31123.1"/>
    </source>
</evidence>
<dbReference type="GO" id="GO:0016887">
    <property type="term" value="F:ATP hydrolysis activity"/>
    <property type="evidence" value="ECO:0007669"/>
    <property type="project" value="InterPro"/>
</dbReference>
<accession>A0A918Q217</accession>
<dbReference type="GO" id="GO:0015833">
    <property type="term" value="P:peptide transport"/>
    <property type="evidence" value="ECO:0007669"/>
    <property type="project" value="InterPro"/>
</dbReference>
<comment type="caution">
    <text evidence="7">The sequence shown here is derived from an EMBL/GenBank/DDBJ whole genome shotgun (WGS) entry which is preliminary data.</text>
</comment>
<feature type="domain" description="ABC transporter" evidence="6">
    <location>
        <begin position="5"/>
        <end position="256"/>
    </location>
</feature>
<name>A0A918Q217_9CAUL</name>
<dbReference type="InterPro" id="IPR013563">
    <property type="entry name" value="Oligopep_ABC_C"/>
</dbReference>
<dbReference type="PANTHER" id="PTHR43776:SF7">
    <property type="entry name" value="D,D-DIPEPTIDE TRANSPORT ATP-BINDING PROTEIN DDPF-RELATED"/>
    <property type="match status" value="1"/>
</dbReference>
<keyword evidence="8" id="KW-1185">Reference proteome</keyword>
<dbReference type="GO" id="GO:0005524">
    <property type="term" value="F:ATP binding"/>
    <property type="evidence" value="ECO:0007669"/>
    <property type="project" value="UniProtKB-KW"/>
</dbReference>
<evidence type="ECO:0000256" key="1">
    <source>
        <dbReference type="ARBA" id="ARBA00004417"/>
    </source>
</evidence>
<comment type="subcellular location">
    <subcellularLocation>
        <location evidence="1">Cell inner membrane</location>
        <topology evidence="1">Peripheral membrane protein</topology>
    </subcellularLocation>
</comment>
<dbReference type="CDD" id="cd03257">
    <property type="entry name" value="ABC_NikE_OppD_transporters"/>
    <property type="match status" value="2"/>
</dbReference>
<comment type="similarity">
    <text evidence="2">Belongs to the ABC transporter superfamily.</text>
</comment>
<dbReference type="PROSITE" id="PS00211">
    <property type="entry name" value="ABC_TRANSPORTER_1"/>
    <property type="match status" value="1"/>
</dbReference>
<dbReference type="RefSeq" id="WP_189485924.1">
    <property type="nucleotide sequence ID" value="NZ_BMZB01000001.1"/>
</dbReference>
<reference evidence="7" key="2">
    <citation type="submission" date="2020-09" db="EMBL/GenBank/DDBJ databases">
        <authorList>
            <person name="Sun Q."/>
            <person name="Kim S."/>
        </authorList>
    </citation>
    <scope>NUCLEOTIDE SEQUENCE</scope>
    <source>
        <strain evidence="7">KCTC 32296</strain>
    </source>
</reference>
<dbReference type="PROSITE" id="PS50893">
    <property type="entry name" value="ABC_TRANSPORTER_2"/>
    <property type="match status" value="2"/>
</dbReference>
<dbReference type="GO" id="GO:0055085">
    <property type="term" value="P:transmembrane transport"/>
    <property type="evidence" value="ECO:0007669"/>
    <property type="project" value="UniProtKB-ARBA"/>
</dbReference>
<organism evidence="7 8">
    <name type="scientific">Asticcacaulis endophyticus</name>
    <dbReference type="NCBI Taxonomy" id="1395890"/>
    <lineage>
        <taxon>Bacteria</taxon>
        <taxon>Pseudomonadati</taxon>
        <taxon>Pseudomonadota</taxon>
        <taxon>Alphaproteobacteria</taxon>
        <taxon>Caulobacterales</taxon>
        <taxon>Caulobacteraceae</taxon>
        <taxon>Asticcacaulis</taxon>
    </lineage>
</organism>
<gene>
    <name evidence="7" type="ORF">GCM10011273_17080</name>
</gene>
<dbReference type="EMBL" id="BMZB01000001">
    <property type="protein sequence ID" value="GGZ31123.1"/>
    <property type="molecule type" value="Genomic_DNA"/>
</dbReference>